<dbReference type="InterPro" id="IPR029244">
    <property type="entry name" value="FAM69_N"/>
</dbReference>
<dbReference type="AlphaFoldDB" id="V5GFW0"/>
<evidence type="ECO:0000256" key="7">
    <source>
        <dbReference type="ARBA" id="ARBA00023136"/>
    </source>
</evidence>
<dbReference type="Pfam" id="PF14875">
    <property type="entry name" value="PIP49_N"/>
    <property type="match status" value="1"/>
</dbReference>
<keyword evidence="8" id="KW-1015">Disulfide bond</keyword>
<dbReference type="GO" id="GO:0005789">
    <property type="term" value="C:endoplasmic reticulum membrane"/>
    <property type="evidence" value="ECO:0007669"/>
    <property type="project" value="UniProtKB-SubCell"/>
</dbReference>
<evidence type="ECO:0000256" key="8">
    <source>
        <dbReference type="ARBA" id="ARBA00023157"/>
    </source>
</evidence>
<evidence type="ECO:0000256" key="3">
    <source>
        <dbReference type="ARBA" id="ARBA00022692"/>
    </source>
</evidence>
<evidence type="ECO:0000256" key="5">
    <source>
        <dbReference type="ARBA" id="ARBA00022968"/>
    </source>
</evidence>
<accession>V5GFW0</accession>
<keyword evidence="7" id="KW-0472">Membrane</keyword>
<keyword evidence="4" id="KW-0256">Endoplasmic reticulum</keyword>
<keyword evidence="5" id="KW-0735">Signal-anchor</keyword>
<evidence type="ECO:0000256" key="6">
    <source>
        <dbReference type="ARBA" id="ARBA00022989"/>
    </source>
</evidence>
<evidence type="ECO:0000256" key="2">
    <source>
        <dbReference type="ARBA" id="ARBA00006338"/>
    </source>
</evidence>
<dbReference type="Pfam" id="PF12260">
    <property type="entry name" value="PIP49_C"/>
    <property type="match status" value="1"/>
</dbReference>
<evidence type="ECO:0000256" key="4">
    <source>
        <dbReference type="ARBA" id="ARBA00022824"/>
    </source>
</evidence>
<name>V5GFW0_IXORI</name>
<dbReference type="PANTHER" id="PTHR21093">
    <property type="entry name" value="DIVERGENT PROTEIN KINASE DOMAIN 1C-RELATED"/>
    <property type="match status" value="1"/>
</dbReference>
<comment type="subcellular location">
    <subcellularLocation>
        <location evidence="1">Endoplasmic reticulum membrane</location>
        <topology evidence="1">Single-pass type II membrane protein</topology>
    </subcellularLocation>
</comment>
<comment type="similarity">
    <text evidence="2">Belongs to the DIPK family.</text>
</comment>
<keyword evidence="3" id="KW-0812">Transmembrane</keyword>
<dbReference type="InterPro" id="IPR022049">
    <property type="entry name" value="FAM69_kinase_dom"/>
</dbReference>
<keyword evidence="6" id="KW-1133">Transmembrane helix</keyword>
<organism evidence="10">
    <name type="scientific">Ixodes ricinus</name>
    <name type="common">Common tick</name>
    <name type="synonym">Acarus ricinus</name>
    <dbReference type="NCBI Taxonomy" id="34613"/>
    <lineage>
        <taxon>Eukaryota</taxon>
        <taxon>Metazoa</taxon>
        <taxon>Ecdysozoa</taxon>
        <taxon>Arthropoda</taxon>
        <taxon>Chelicerata</taxon>
        <taxon>Arachnida</taxon>
        <taxon>Acari</taxon>
        <taxon>Parasitiformes</taxon>
        <taxon>Ixodida</taxon>
        <taxon>Ixodoidea</taxon>
        <taxon>Ixodidae</taxon>
        <taxon>Ixodinae</taxon>
        <taxon>Ixodes</taxon>
    </lineage>
</organism>
<proteinExistence type="evidence at transcript level"/>
<dbReference type="SMART" id="SM01299">
    <property type="entry name" value="PIP49_N"/>
    <property type="match status" value="1"/>
</dbReference>
<dbReference type="EMBL" id="GANP01015393">
    <property type="protein sequence ID" value="JAB69075.1"/>
    <property type="molecule type" value="mRNA"/>
</dbReference>
<evidence type="ECO:0000259" key="9">
    <source>
        <dbReference type="SMART" id="SM01299"/>
    </source>
</evidence>
<evidence type="ECO:0000313" key="10">
    <source>
        <dbReference type="EMBL" id="JAB69075.1"/>
    </source>
</evidence>
<feature type="domain" description="FAM69 N-terminal" evidence="9">
    <location>
        <begin position="9"/>
        <end position="153"/>
    </location>
</feature>
<sequence>MKVIQCAFVPRRHAKAVKLFTGLASLALLFGLAQYSLSGCSRHDAEAFLTYLCNSYKRGEISGDLCPHLCSENFSNIQCQGQHLGKEVVFSATWNSERIVLKAKKRHLDSLEPVYWTDSRRRRHYPDDKAFAHMANAQFRFALRRNGSWVKGFFGSHLTNAQMDSVYGLLQQTEYLFSLALRNHHTVASLLGTCGHAYAVEFLSPLETQGQGSGTFKQRAGIGLRILRTLETLESAMDEHIHQCDMKPNHFGVDKKGNVKMLDLDALGLQSAVQANIANTGHCESDRDCDFFDCAGRCNAQGLCDAVVLNDNLQRVCKNIFMGKIFGRFSGLLRGPPSHIASDISVVLNDCISSTRDSVANNESYAIHKRLVQLLQKALVP</sequence>
<protein>
    <submittedName>
        <fullName evidence="10">Putative conserved secreted protein</fullName>
    </submittedName>
</protein>
<evidence type="ECO:0000256" key="1">
    <source>
        <dbReference type="ARBA" id="ARBA00004648"/>
    </source>
</evidence>
<dbReference type="PANTHER" id="PTHR21093:SF2">
    <property type="entry name" value="DIVERGENT PROTEIN KINASE DOMAIN 1C"/>
    <property type="match status" value="1"/>
</dbReference>
<reference evidence="10" key="1">
    <citation type="journal article" date="2015" name="Sci. Rep.">
        <title>Tissue- and time-dependent transcription in Ixodes ricinus salivary glands and midguts when blood feeding on the vertebrate host.</title>
        <authorList>
            <person name="Kotsyfakis M."/>
            <person name="Schwarz A."/>
            <person name="Erhart J."/>
            <person name="Ribeiro J.M."/>
        </authorList>
    </citation>
    <scope>NUCLEOTIDE SEQUENCE</scope>
    <source>
        <tissue evidence="10">Salivary gland and midgut</tissue>
    </source>
</reference>